<feature type="region of interest" description="Disordered" evidence="1">
    <location>
        <begin position="1"/>
        <end position="107"/>
    </location>
</feature>
<accession>A0A843VLV0</accession>
<feature type="compositionally biased region" description="Basic residues" evidence="1">
    <location>
        <begin position="72"/>
        <end position="83"/>
    </location>
</feature>
<evidence type="ECO:0000256" key="1">
    <source>
        <dbReference type="SAM" id="MobiDB-lite"/>
    </source>
</evidence>
<dbReference type="EMBL" id="NMUH01002117">
    <property type="protein sequence ID" value="MQL97921.1"/>
    <property type="molecule type" value="Genomic_DNA"/>
</dbReference>
<sequence>MRKQPSACTHRDKKLSEHWSNHMRPKSHDTSTNIPDLHEVGKEQPGVTTRDTEQLGEKNVSPQPRPPQTSSRSHKQNHPKPRTRHEVRELHTKVPPRMAPRNGLQKQ</sequence>
<dbReference type="Proteomes" id="UP000652761">
    <property type="component" value="Unassembled WGS sequence"/>
</dbReference>
<gene>
    <name evidence="2" type="ORF">Taro_030615</name>
</gene>
<dbReference type="AlphaFoldDB" id="A0A843VLV0"/>
<evidence type="ECO:0000313" key="2">
    <source>
        <dbReference type="EMBL" id="MQL97921.1"/>
    </source>
</evidence>
<evidence type="ECO:0000313" key="3">
    <source>
        <dbReference type="Proteomes" id="UP000652761"/>
    </source>
</evidence>
<proteinExistence type="predicted"/>
<keyword evidence="3" id="KW-1185">Reference proteome</keyword>
<comment type="caution">
    <text evidence="2">The sequence shown here is derived from an EMBL/GenBank/DDBJ whole genome shotgun (WGS) entry which is preliminary data.</text>
</comment>
<reference evidence="2" key="1">
    <citation type="submission" date="2017-07" db="EMBL/GenBank/DDBJ databases">
        <title>Taro Niue Genome Assembly and Annotation.</title>
        <authorList>
            <person name="Atibalentja N."/>
            <person name="Keating K."/>
            <person name="Fields C.J."/>
        </authorList>
    </citation>
    <scope>NUCLEOTIDE SEQUENCE</scope>
    <source>
        <strain evidence="2">Niue_2</strain>
        <tissue evidence="2">Leaf</tissue>
    </source>
</reference>
<protein>
    <submittedName>
        <fullName evidence="2">Uncharacterized protein</fullName>
    </submittedName>
</protein>
<name>A0A843VLV0_COLES</name>
<organism evidence="2 3">
    <name type="scientific">Colocasia esculenta</name>
    <name type="common">Wild taro</name>
    <name type="synonym">Arum esculentum</name>
    <dbReference type="NCBI Taxonomy" id="4460"/>
    <lineage>
        <taxon>Eukaryota</taxon>
        <taxon>Viridiplantae</taxon>
        <taxon>Streptophyta</taxon>
        <taxon>Embryophyta</taxon>
        <taxon>Tracheophyta</taxon>
        <taxon>Spermatophyta</taxon>
        <taxon>Magnoliopsida</taxon>
        <taxon>Liliopsida</taxon>
        <taxon>Araceae</taxon>
        <taxon>Aroideae</taxon>
        <taxon>Colocasieae</taxon>
        <taxon>Colocasia</taxon>
    </lineage>
</organism>